<evidence type="ECO:0000313" key="2">
    <source>
        <dbReference type="EMBL" id="KAF3970452.1"/>
    </source>
</evidence>
<comment type="caution">
    <text evidence="2">The sequence shown here is derived from an EMBL/GenBank/DDBJ whole genome shotgun (WGS) entry which is preliminary data.</text>
</comment>
<name>A0A8J4VU50_9ROSI</name>
<feature type="region of interest" description="Disordered" evidence="1">
    <location>
        <begin position="302"/>
        <end position="466"/>
    </location>
</feature>
<evidence type="ECO:0008006" key="4">
    <source>
        <dbReference type="Google" id="ProtNLM"/>
    </source>
</evidence>
<organism evidence="2 3">
    <name type="scientific">Castanea mollissima</name>
    <name type="common">Chinese chestnut</name>
    <dbReference type="NCBI Taxonomy" id="60419"/>
    <lineage>
        <taxon>Eukaryota</taxon>
        <taxon>Viridiplantae</taxon>
        <taxon>Streptophyta</taxon>
        <taxon>Embryophyta</taxon>
        <taxon>Tracheophyta</taxon>
        <taxon>Spermatophyta</taxon>
        <taxon>Magnoliopsida</taxon>
        <taxon>eudicotyledons</taxon>
        <taxon>Gunneridae</taxon>
        <taxon>Pentapetalae</taxon>
        <taxon>rosids</taxon>
        <taxon>fabids</taxon>
        <taxon>Fagales</taxon>
        <taxon>Fagaceae</taxon>
        <taxon>Castanea</taxon>
    </lineage>
</organism>
<protein>
    <recommendedName>
        <fullName evidence="4">Glycine-rich protein</fullName>
    </recommendedName>
</protein>
<dbReference type="AlphaFoldDB" id="A0A8J4VU50"/>
<evidence type="ECO:0000256" key="1">
    <source>
        <dbReference type="SAM" id="MobiDB-lite"/>
    </source>
</evidence>
<gene>
    <name evidence="2" type="ORF">CMV_005852</name>
</gene>
<feature type="compositionally biased region" description="Low complexity" evidence="1">
    <location>
        <begin position="114"/>
        <end position="130"/>
    </location>
</feature>
<dbReference type="Proteomes" id="UP000737018">
    <property type="component" value="Unassembled WGS sequence"/>
</dbReference>
<accession>A0A8J4VU50</accession>
<feature type="region of interest" description="Disordered" evidence="1">
    <location>
        <begin position="87"/>
        <end position="141"/>
    </location>
</feature>
<dbReference type="OrthoDB" id="69150at2759"/>
<proteinExistence type="predicted"/>
<sequence>MAATASSSDVSEGPVLNLINKRLRALRKKLNRITQMEEAIAQGKPINKEQEEVLRSKPAVIALIDELDKLRQPLSQAVAEELSLSTQRLHLSPSDSAAAAADDTETDNHDTNDDNNNNNNNSGSNYKSTTASSSDEQNRNDESDLGLVEDLLNLLYFGSLFDVKSQGDFTATMLTRTHERGCCLTYDYVTDDATDLLGERDLDSISLLGGLLTSRPVDSSLSHKNALMRCIEHAKLWLAKSDQPIDSNANLTYSALRERLNKIMASDYFITSPEMKAPVEVAAGNYASFQVPISGPAQVEGSVAQFQHQDQDAGDFQGQEIGDDESSPVDELQKDEVETESAAEVVSGQHEHIPSQGELEHNEGDPQSKAQQYNPRRPYQNQRGGRGGGGGGRRGYSNGRGGRGSGRGGGPYQNGRNQYYEQPGNYYPRNYYNNRGRGGRGGGQSYNNHGSVIQGGHAPADVGVRS</sequence>
<feature type="compositionally biased region" description="Low complexity" evidence="1">
    <location>
        <begin position="413"/>
        <end position="435"/>
    </location>
</feature>
<dbReference type="EMBL" id="JRKL02000531">
    <property type="protein sequence ID" value="KAF3970452.1"/>
    <property type="molecule type" value="Genomic_DNA"/>
</dbReference>
<feature type="compositionally biased region" description="Basic and acidic residues" evidence="1">
    <location>
        <begin position="349"/>
        <end position="366"/>
    </location>
</feature>
<evidence type="ECO:0000313" key="3">
    <source>
        <dbReference type="Proteomes" id="UP000737018"/>
    </source>
</evidence>
<dbReference type="PANTHER" id="PTHR37736:SF1">
    <property type="entry name" value="GLYCINE-RICH PROTEIN"/>
    <property type="match status" value="1"/>
</dbReference>
<feature type="compositionally biased region" description="Gly residues" evidence="1">
    <location>
        <begin position="384"/>
        <end position="412"/>
    </location>
</feature>
<reference evidence="2" key="1">
    <citation type="submission" date="2020-03" db="EMBL/GenBank/DDBJ databases">
        <title>Castanea mollissima Vanexum genome sequencing.</title>
        <authorList>
            <person name="Staton M."/>
        </authorList>
    </citation>
    <scope>NUCLEOTIDE SEQUENCE</scope>
    <source>
        <tissue evidence="2">Leaf</tissue>
    </source>
</reference>
<dbReference type="PANTHER" id="PTHR37736">
    <property type="entry name" value="GLYCINE-RICH PROTEIN"/>
    <property type="match status" value="1"/>
</dbReference>
<keyword evidence="3" id="KW-1185">Reference proteome</keyword>